<dbReference type="AlphaFoldDB" id="A0A061QX94"/>
<evidence type="ECO:0000313" key="1">
    <source>
        <dbReference type="EMBL" id="JAC63065.1"/>
    </source>
</evidence>
<feature type="non-terminal residue" evidence="1">
    <location>
        <position position="1"/>
    </location>
</feature>
<gene>
    <name evidence="1" type="ORF">TSPGSL018_21596</name>
</gene>
<reference evidence="1" key="1">
    <citation type="submission" date="2014-05" db="EMBL/GenBank/DDBJ databases">
        <title>The transcriptome of the halophilic microalga Tetraselmis sp. GSL018 isolated from the Great Salt Lake, Utah.</title>
        <authorList>
            <person name="Jinkerson R.E."/>
            <person name="D'Adamo S."/>
            <person name="Posewitz M.C."/>
        </authorList>
    </citation>
    <scope>NUCLEOTIDE SEQUENCE</scope>
    <source>
        <strain evidence="1">GSL018</strain>
    </source>
</reference>
<organism evidence="1">
    <name type="scientific">Tetraselmis sp. GSL018</name>
    <dbReference type="NCBI Taxonomy" id="582737"/>
    <lineage>
        <taxon>Eukaryota</taxon>
        <taxon>Viridiplantae</taxon>
        <taxon>Chlorophyta</taxon>
        <taxon>core chlorophytes</taxon>
        <taxon>Chlorodendrophyceae</taxon>
        <taxon>Chlorodendrales</taxon>
        <taxon>Chlorodendraceae</taxon>
        <taxon>Tetraselmis</taxon>
    </lineage>
</organism>
<dbReference type="EMBL" id="GBEZ01023860">
    <property type="protein sequence ID" value="JAC63065.1"/>
    <property type="molecule type" value="Transcribed_RNA"/>
</dbReference>
<name>A0A061QX94_9CHLO</name>
<proteinExistence type="predicted"/>
<protein>
    <submittedName>
        <fullName evidence="1">Uncharacterized protein</fullName>
    </submittedName>
</protein>
<sequence length="59" mass="6143">AEAPGAGEGQLVAQVQPFFPEVGGTGSKTFPSSARVGDCKTKGCNQLRVTSKAERQLHL</sequence>
<accession>A0A061QX94</accession>